<keyword evidence="1" id="KW-0175">Coiled coil</keyword>
<dbReference type="EMBL" id="MHWM01000008">
    <property type="protein sequence ID" value="OHB09261.1"/>
    <property type="molecule type" value="Genomic_DNA"/>
</dbReference>
<reference evidence="4 5" key="1">
    <citation type="journal article" date="2016" name="Nat. Commun.">
        <title>Thousands of microbial genomes shed light on interconnected biogeochemical processes in an aquifer system.</title>
        <authorList>
            <person name="Anantharaman K."/>
            <person name="Brown C.T."/>
            <person name="Hug L.A."/>
            <person name="Sharon I."/>
            <person name="Castelle C.J."/>
            <person name="Probst A.J."/>
            <person name="Thomas B.C."/>
            <person name="Singh A."/>
            <person name="Wilkins M.J."/>
            <person name="Karaoz U."/>
            <person name="Brodie E.L."/>
            <person name="Williams K.H."/>
            <person name="Hubbard S.S."/>
            <person name="Banfield J.F."/>
        </authorList>
    </citation>
    <scope>NUCLEOTIDE SEQUENCE [LARGE SCALE GENOMIC DNA]</scope>
</reference>
<evidence type="ECO:0000313" key="4">
    <source>
        <dbReference type="EMBL" id="OHB09261.1"/>
    </source>
</evidence>
<gene>
    <name evidence="4" type="ORF">A3I86_00430</name>
</gene>
<dbReference type="Proteomes" id="UP000177096">
    <property type="component" value="Unassembled WGS sequence"/>
</dbReference>
<evidence type="ECO:0008006" key="6">
    <source>
        <dbReference type="Google" id="ProtNLM"/>
    </source>
</evidence>
<accession>A0A1G2UIP1</accession>
<evidence type="ECO:0000256" key="1">
    <source>
        <dbReference type="SAM" id="Coils"/>
    </source>
</evidence>
<feature type="coiled-coil region" evidence="1">
    <location>
        <begin position="104"/>
        <end position="141"/>
    </location>
</feature>
<feature type="region of interest" description="Disordered" evidence="2">
    <location>
        <begin position="199"/>
        <end position="232"/>
    </location>
</feature>
<comment type="caution">
    <text evidence="4">The sequence shown here is derived from an EMBL/GenBank/DDBJ whole genome shotgun (WGS) entry which is preliminary data.</text>
</comment>
<feature type="region of interest" description="Disordered" evidence="2">
    <location>
        <begin position="246"/>
        <end position="270"/>
    </location>
</feature>
<feature type="transmembrane region" description="Helical" evidence="3">
    <location>
        <begin position="56"/>
        <end position="76"/>
    </location>
</feature>
<keyword evidence="3" id="KW-0812">Transmembrane</keyword>
<evidence type="ECO:0000256" key="2">
    <source>
        <dbReference type="SAM" id="MobiDB-lite"/>
    </source>
</evidence>
<dbReference type="AlphaFoldDB" id="A0A1G2UIP1"/>
<proteinExistence type="predicted"/>
<evidence type="ECO:0000256" key="3">
    <source>
        <dbReference type="SAM" id="Phobius"/>
    </source>
</evidence>
<evidence type="ECO:0000313" key="5">
    <source>
        <dbReference type="Proteomes" id="UP000177096"/>
    </source>
</evidence>
<keyword evidence="3" id="KW-0472">Membrane</keyword>
<protein>
    <recommendedName>
        <fullName evidence="6">DUF5667 domain-containing protein</fullName>
    </recommendedName>
</protein>
<feature type="compositionally biased region" description="Basic and acidic residues" evidence="2">
    <location>
        <begin position="251"/>
        <end position="270"/>
    </location>
</feature>
<keyword evidence="3" id="KW-1133">Transmembrane helix</keyword>
<organism evidence="4 5">
    <name type="scientific">Candidatus Zambryskibacteria bacterium RIFCSPLOWO2_02_FULL_39_14</name>
    <dbReference type="NCBI Taxonomy" id="1802769"/>
    <lineage>
        <taxon>Bacteria</taxon>
        <taxon>Candidatus Zambryskiibacteriota</taxon>
    </lineage>
</organism>
<name>A0A1G2UIP1_9BACT</name>
<sequence length="270" mass="31203">MNKKDFKKGIEDIKNIRMTNAEKTHMLKSILSLPIKSPYMEHVSVFTFINSNYVRIAWTVCFIFALTFGGTVYTSGASLPGDLLYPIKTKVVEPVLDIVNNTPIEKVAWEEEKITRRIEEAEALAEDGRLDEKKLKKLEREIEKNSHVFVKVVNIVASSTATSTSSAVEKARDLKQEFRRKINEREEIFNKEEVKREKKTMTADVFEKSGKKDEKSENNLSESRRSKQQEKINKLKNIAIKVLDDEDVFDDKDRNNNGRKERNSNNLEDK</sequence>